<protein>
    <submittedName>
        <fullName evidence="1">Uncharacterized protein</fullName>
    </submittedName>
</protein>
<dbReference type="Proteomes" id="UP000595362">
    <property type="component" value="Chromosome"/>
</dbReference>
<evidence type="ECO:0000313" key="2">
    <source>
        <dbReference type="Proteomes" id="UP000595362"/>
    </source>
</evidence>
<dbReference type="EMBL" id="CP066681">
    <property type="protein sequence ID" value="QQG37306.1"/>
    <property type="molecule type" value="Genomic_DNA"/>
</dbReference>
<sequence length="549" mass="64059">MKGKNIKRCFFATTLSLVAAVLLIEINIKSPQKIPCEQDVSYDCVARELFDLLPEKQNTYELFNQNLREVLYFFYEVEDKKLLNDVLAQFEEIERNGVIDAYDKRSGRGSGLREPSLKMEKAYFFLALDRYERALEIVSEYSRDQPLQQREETIIGFLVKSRKYDEGLQRLESFFDAGYQGSDVVDAPAFTSQMLYKLFFGFLGKGEYSKAEYVILLIEKHPDHDDWTMSAYGAYMKLLAKKFDNKEIRQEDVCREWKHVWMRSASSRISVDPFVKYNCFLSDRVARELVKQASIRQRNFYNLAVLGEDAEIKRIIADRQELAHKYRDHLGAAEVYFTLDKSDVAYQYIELAKSLIPEIYKEYRNEKGWLAPECQAQAVGIVLRDWVSYQAGNDFIHKYSCAKPHSGVSDILGRRMNSMDHFLPAYEERLQSGTTNPSLLRPFIELFARHGMYDKALHVVELYQSSDMNALYKARSHDYLEILAHLLWANTSSETSEGYKSILWRGYMANCMSIHSDLKSNAGYLNSEYYRRRSCYVKFLAARQNFLRT</sequence>
<evidence type="ECO:0000313" key="1">
    <source>
        <dbReference type="EMBL" id="QQG37306.1"/>
    </source>
</evidence>
<name>A0A7T5UHV6_9BACT</name>
<organism evidence="1 2">
    <name type="scientific">Micavibrio aeruginosavorus</name>
    <dbReference type="NCBI Taxonomy" id="349221"/>
    <lineage>
        <taxon>Bacteria</taxon>
        <taxon>Pseudomonadati</taxon>
        <taxon>Bdellovibrionota</taxon>
        <taxon>Bdellovibrionia</taxon>
        <taxon>Bdellovibrionales</taxon>
        <taxon>Pseudobdellovibrionaceae</taxon>
        <taxon>Micavibrio</taxon>
    </lineage>
</organism>
<dbReference type="AlphaFoldDB" id="A0A7T5UHV6"/>
<proteinExistence type="predicted"/>
<gene>
    <name evidence="1" type="ORF">HYS17_05975</name>
</gene>
<accession>A0A7T5UHV6</accession>
<reference evidence="1 2" key="1">
    <citation type="submission" date="2020-07" db="EMBL/GenBank/DDBJ databases">
        <title>Huge and variable diversity of episymbiotic CPR bacteria and DPANN archaea in groundwater ecosystems.</title>
        <authorList>
            <person name="He C.Y."/>
            <person name="Keren R."/>
            <person name="Whittaker M."/>
            <person name="Farag I.F."/>
            <person name="Doudna J."/>
            <person name="Cate J.H.D."/>
            <person name="Banfield J.F."/>
        </authorList>
    </citation>
    <scope>NUCLEOTIDE SEQUENCE [LARGE SCALE GENOMIC DNA]</scope>
    <source>
        <strain evidence="1">NC_groundwater_70_Ag_B-0.1um_54_66</strain>
    </source>
</reference>